<dbReference type="Proteomes" id="UP001156905">
    <property type="component" value="Unassembled WGS sequence"/>
</dbReference>
<evidence type="ECO:0000313" key="2">
    <source>
        <dbReference type="Proteomes" id="UP001156905"/>
    </source>
</evidence>
<keyword evidence="2" id="KW-1185">Reference proteome</keyword>
<organism evidence="1 2">
    <name type="scientific">Bradyrhizobium iriomotense</name>
    <dbReference type="NCBI Taxonomy" id="441950"/>
    <lineage>
        <taxon>Bacteria</taxon>
        <taxon>Pseudomonadati</taxon>
        <taxon>Pseudomonadota</taxon>
        <taxon>Alphaproteobacteria</taxon>
        <taxon>Hyphomicrobiales</taxon>
        <taxon>Nitrobacteraceae</taxon>
        <taxon>Bradyrhizobium</taxon>
    </lineage>
</organism>
<gene>
    <name evidence="1" type="ORF">GCM10007857_67990</name>
</gene>
<evidence type="ECO:0000313" key="1">
    <source>
        <dbReference type="EMBL" id="GLR90085.1"/>
    </source>
</evidence>
<comment type="caution">
    <text evidence="1">The sequence shown here is derived from an EMBL/GenBank/DDBJ whole genome shotgun (WGS) entry which is preliminary data.</text>
</comment>
<name>A0ABQ6BAW9_9BRAD</name>
<proteinExistence type="predicted"/>
<sequence length="77" mass="8378">MNLELDRIELDAILSLEVAAAIDESSNTGPLAGRVELVAPRRNRFCLAWQREVDETPSKGIAWSSPLSSTLVLIEAA</sequence>
<protein>
    <submittedName>
        <fullName evidence="1">Uncharacterized protein</fullName>
    </submittedName>
</protein>
<accession>A0ABQ6BAW9</accession>
<dbReference type="EMBL" id="BSOW01000030">
    <property type="protein sequence ID" value="GLR90085.1"/>
    <property type="molecule type" value="Genomic_DNA"/>
</dbReference>
<reference evidence="2" key="1">
    <citation type="journal article" date="2019" name="Int. J. Syst. Evol. Microbiol.">
        <title>The Global Catalogue of Microorganisms (GCM) 10K type strain sequencing project: providing services to taxonomists for standard genome sequencing and annotation.</title>
        <authorList>
            <consortium name="The Broad Institute Genomics Platform"/>
            <consortium name="The Broad Institute Genome Sequencing Center for Infectious Disease"/>
            <person name="Wu L."/>
            <person name="Ma J."/>
        </authorList>
    </citation>
    <scope>NUCLEOTIDE SEQUENCE [LARGE SCALE GENOMIC DNA]</scope>
    <source>
        <strain evidence="2">NBRC 102520</strain>
    </source>
</reference>